<evidence type="ECO:0000313" key="2">
    <source>
        <dbReference type="Proteomes" id="UP001283361"/>
    </source>
</evidence>
<evidence type="ECO:0000313" key="1">
    <source>
        <dbReference type="EMBL" id="KAK3776899.1"/>
    </source>
</evidence>
<gene>
    <name evidence="1" type="ORF">RRG08_024670</name>
</gene>
<comment type="caution">
    <text evidence="1">The sequence shown here is derived from an EMBL/GenBank/DDBJ whole genome shotgun (WGS) entry which is preliminary data.</text>
</comment>
<keyword evidence="2" id="KW-1185">Reference proteome</keyword>
<name>A0AAE0ZWN4_9GAST</name>
<accession>A0AAE0ZWN4</accession>
<reference evidence="1" key="1">
    <citation type="journal article" date="2023" name="G3 (Bethesda)">
        <title>A reference genome for the long-term kleptoplast-retaining sea slug Elysia crispata morphotype clarki.</title>
        <authorList>
            <person name="Eastman K.E."/>
            <person name="Pendleton A.L."/>
            <person name="Shaikh M.A."/>
            <person name="Suttiyut T."/>
            <person name="Ogas R."/>
            <person name="Tomko P."/>
            <person name="Gavelis G."/>
            <person name="Widhalm J.R."/>
            <person name="Wisecaver J.H."/>
        </authorList>
    </citation>
    <scope>NUCLEOTIDE SEQUENCE</scope>
    <source>
        <strain evidence="1">ECLA1</strain>
    </source>
</reference>
<protein>
    <submittedName>
        <fullName evidence="1">Uncharacterized protein</fullName>
    </submittedName>
</protein>
<dbReference type="Proteomes" id="UP001283361">
    <property type="component" value="Unassembled WGS sequence"/>
</dbReference>
<organism evidence="1 2">
    <name type="scientific">Elysia crispata</name>
    <name type="common">lettuce slug</name>
    <dbReference type="NCBI Taxonomy" id="231223"/>
    <lineage>
        <taxon>Eukaryota</taxon>
        <taxon>Metazoa</taxon>
        <taxon>Spiralia</taxon>
        <taxon>Lophotrochozoa</taxon>
        <taxon>Mollusca</taxon>
        <taxon>Gastropoda</taxon>
        <taxon>Heterobranchia</taxon>
        <taxon>Euthyneura</taxon>
        <taxon>Panpulmonata</taxon>
        <taxon>Sacoglossa</taxon>
        <taxon>Placobranchoidea</taxon>
        <taxon>Plakobranchidae</taxon>
        <taxon>Elysia</taxon>
    </lineage>
</organism>
<sequence>MRPLLPHQIGPLLFPKNVIVILPNLVLYYSSLRMSFSYSQGWSFTLPQECHCHIRQTDILLFPKRVILALPRLVLCSSPRMSLSHSSDWYSKSLTRLSFSSHTLPLPASDPSCGPCSPHRRPPLATNNPSIIHSLW</sequence>
<proteinExistence type="predicted"/>
<dbReference type="AlphaFoldDB" id="A0AAE0ZWN4"/>
<dbReference type="EMBL" id="JAWDGP010003173">
    <property type="protein sequence ID" value="KAK3776899.1"/>
    <property type="molecule type" value="Genomic_DNA"/>
</dbReference>